<dbReference type="PANTHER" id="PTHR19879:SF9">
    <property type="entry name" value="TRANSCRIPTION INITIATION FACTOR TFIID SUBUNIT 5"/>
    <property type="match status" value="1"/>
</dbReference>
<gene>
    <name evidence="1" type="ordered locus">DMR_17820</name>
</gene>
<dbReference type="SMART" id="SM00320">
    <property type="entry name" value="WD40"/>
    <property type="match status" value="6"/>
</dbReference>
<keyword evidence="2" id="KW-1185">Reference proteome</keyword>
<reference evidence="1 2" key="1">
    <citation type="journal article" date="2009" name="Genome Res.">
        <title>Whole genome sequence of Desulfovibrio magneticus strain RS-1 revealed common gene clusters in magnetotactic bacteria.</title>
        <authorList>
            <person name="Nakazawa H."/>
            <person name="Arakaki A."/>
            <person name="Narita-Yamada S."/>
            <person name="Yashiro I."/>
            <person name="Jinno K."/>
            <person name="Aoki N."/>
            <person name="Tsuruyama A."/>
            <person name="Okamura Y."/>
            <person name="Tanikawa S."/>
            <person name="Fujita N."/>
            <person name="Takeyama H."/>
            <person name="Matsunaga T."/>
        </authorList>
    </citation>
    <scope>NUCLEOTIDE SEQUENCE [LARGE SCALE GENOMIC DNA]</scope>
    <source>
        <strain evidence="2">ATCC 700980 / DSM 13731 / RS-1</strain>
    </source>
</reference>
<name>C4XQA8_SOLM1</name>
<dbReference type="eggNOG" id="COG2319">
    <property type="taxonomic scope" value="Bacteria"/>
</dbReference>
<accession>C4XQA8</accession>
<dbReference type="AlphaFoldDB" id="C4XQA8"/>
<dbReference type="PANTHER" id="PTHR19879">
    <property type="entry name" value="TRANSCRIPTION INITIATION FACTOR TFIID"/>
    <property type="match status" value="1"/>
</dbReference>
<evidence type="ECO:0000313" key="2">
    <source>
        <dbReference type="Proteomes" id="UP000009071"/>
    </source>
</evidence>
<dbReference type="Gene3D" id="2.130.10.10">
    <property type="entry name" value="YVTN repeat-like/Quinoprotein amine dehydrogenase"/>
    <property type="match status" value="3"/>
</dbReference>
<proteinExistence type="predicted"/>
<dbReference type="Pfam" id="PF00400">
    <property type="entry name" value="WD40"/>
    <property type="match status" value="1"/>
</dbReference>
<dbReference type="HOGENOM" id="CLU_067065_1_0_7"/>
<dbReference type="InterPro" id="IPR001680">
    <property type="entry name" value="WD40_rpt"/>
</dbReference>
<protein>
    <recommendedName>
        <fullName evidence="3">WD40 repeat-containing protein</fullName>
    </recommendedName>
</protein>
<dbReference type="SUPFAM" id="SSF82171">
    <property type="entry name" value="DPP6 N-terminal domain-like"/>
    <property type="match status" value="1"/>
</dbReference>
<dbReference type="EMBL" id="AP010904">
    <property type="protein sequence ID" value="BAH75273.1"/>
    <property type="molecule type" value="Genomic_DNA"/>
</dbReference>
<evidence type="ECO:0000313" key="1">
    <source>
        <dbReference type="EMBL" id="BAH75273.1"/>
    </source>
</evidence>
<dbReference type="KEGG" id="dma:DMR_17820"/>
<dbReference type="STRING" id="573370.DMR_17820"/>
<evidence type="ECO:0008006" key="3">
    <source>
        <dbReference type="Google" id="ProtNLM"/>
    </source>
</evidence>
<dbReference type="InterPro" id="IPR015943">
    <property type="entry name" value="WD40/YVTN_repeat-like_dom_sf"/>
</dbReference>
<dbReference type="Proteomes" id="UP000009071">
    <property type="component" value="Chromosome"/>
</dbReference>
<sequence length="354" mass="36454">MKTASPVARPRRPRAMTFTPDAELKGLMRADFGAYVAACSFSPDGETIAYALGDGRLALVEAETGETEFAAPHTGAALCLAASPHGFLTGGDDGRVVLTTLETGCRELAAFPGQWVEHAAASPDGRVLAVAVGKQVVLFPGPDFAPAPLPELQSAVAGLAVSPDGRTLAASHYDGVTVYAPPRPGTPGNRLEGAGSNLTVVFSPDNDKMALATQDKSVRVYDLAQSAGYLLEGYPAKVRCLSFSSDGGTLWTGGERAFVGWPVGADVDPATREATVFGIFEHGMLGAVAAHPALPLVAGGFDGGVVFLGSASRQGAAPLFALESHRVTNLVWSPDGRRLAGGSDGGPAFFMKMA</sequence>
<organism evidence="1 2">
    <name type="scientific">Solidesulfovibrio magneticus (strain ATCC 700980 / DSM 13731 / RS-1)</name>
    <name type="common">Desulfovibrio magneticus</name>
    <dbReference type="NCBI Taxonomy" id="573370"/>
    <lineage>
        <taxon>Bacteria</taxon>
        <taxon>Pseudomonadati</taxon>
        <taxon>Thermodesulfobacteriota</taxon>
        <taxon>Desulfovibrionia</taxon>
        <taxon>Desulfovibrionales</taxon>
        <taxon>Desulfovibrionaceae</taxon>
        <taxon>Solidesulfovibrio</taxon>
    </lineage>
</organism>